<keyword evidence="1" id="KW-0238">DNA-binding</keyword>
<dbReference type="OrthoDB" id="1956931at2"/>
<dbReference type="GO" id="GO:0003700">
    <property type="term" value="F:DNA-binding transcription factor activity"/>
    <property type="evidence" value="ECO:0007669"/>
    <property type="project" value="TreeGrafter"/>
</dbReference>
<dbReference type="CDD" id="cd00093">
    <property type="entry name" value="HTH_XRE"/>
    <property type="match status" value="1"/>
</dbReference>
<evidence type="ECO:0000259" key="2">
    <source>
        <dbReference type="PROSITE" id="PS50943"/>
    </source>
</evidence>
<name>A0A1M6TW00_PARC5</name>
<accession>A0A1M6TW00</accession>
<dbReference type="InterPro" id="IPR050807">
    <property type="entry name" value="TransReg_Diox_bact_type"/>
</dbReference>
<dbReference type="InterPro" id="IPR010982">
    <property type="entry name" value="Lambda_DNA-bd_dom_sf"/>
</dbReference>
<dbReference type="PANTHER" id="PTHR46797">
    <property type="entry name" value="HTH-TYPE TRANSCRIPTIONAL REGULATOR"/>
    <property type="match status" value="1"/>
</dbReference>
<dbReference type="STRING" id="1121301.SAMN02745912_03808"/>
<protein>
    <submittedName>
        <fullName evidence="3">Helix-turn-helix</fullName>
    </submittedName>
</protein>
<sequence length="65" mass="7176">MNNIKIIRLNKNLTLKELSEISGVAYGYISDLENGKAVNPTYATLKKIAKALEVPISELIEEKTA</sequence>
<dbReference type="RefSeq" id="WP_073153729.1">
    <property type="nucleotide sequence ID" value="NZ_FRAG01000110.1"/>
</dbReference>
<dbReference type="Proteomes" id="UP000184465">
    <property type="component" value="Unassembled WGS sequence"/>
</dbReference>
<evidence type="ECO:0000313" key="4">
    <source>
        <dbReference type="Proteomes" id="UP000184465"/>
    </source>
</evidence>
<gene>
    <name evidence="3" type="ORF">SAMN02745912_03808</name>
</gene>
<dbReference type="AlphaFoldDB" id="A0A1M6TW00"/>
<dbReference type="PROSITE" id="PS50943">
    <property type="entry name" value="HTH_CROC1"/>
    <property type="match status" value="1"/>
</dbReference>
<organism evidence="3 4">
    <name type="scientific">Paramaledivibacter caminithermalis (strain DSM 15212 / CIP 107654 / DViRD3)</name>
    <name type="common">Clostridium caminithermale</name>
    <dbReference type="NCBI Taxonomy" id="1121301"/>
    <lineage>
        <taxon>Bacteria</taxon>
        <taxon>Bacillati</taxon>
        <taxon>Bacillota</taxon>
        <taxon>Clostridia</taxon>
        <taxon>Peptostreptococcales</taxon>
        <taxon>Caminicellaceae</taxon>
        <taxon>Paramaledivibacter</taxon>
    </lineage>
</organism>
<dbReference type="SUPFAM" id="SSF47413">
    <property type="entry name" value="lambda repressor-like DNA-binding domains"/>
    <property type="match status" value="1"/>
</dbReference>
<dbReference type="InterPro" id="IPR001387">
    <property type="entry name" value="Cro/C1-type_HTH"/>
</dbReference>
<evidence type="ECO:0000256" key="1">
    <source>
        <dbReference type="ARBA" id="ARBA00023125"/>
    </source>
</evidence>
<dbReference type="GO" id="GO:0003677">
    <property type="term" value="F:DNA binding"/>
    <property type="evidence" value="ECO:0007669"/>
    <property type="project" value="UniProtKB-KW"/>
</dbReference>
<proteinExistence type="predicted"/>
<dbReference type="SMART" id="SM00530">
    <property type="entry name" value="HTH_XRE"/>
    <property type="match status" value="1"/>
</dbReference>
<dbReference type="EMBL" id="FRAG01000110">
    <property type="protein sequence ID" value="SHK61121.1"/>
    <property type="molecule type" value="Genomic_DNA"/>
</dbReference>
<keyword evidence="4" id="KW-1185">Reference proteome</keyword>
<dbReference type="Gene3D" id="1.10.260.40">
    <property type="entry name" value="lambda repressor-like DNA-binding domains"/>
    <property type="match status" value="1"/>
</dbReference>
<dbReference type="Pfam" id="PF01381">
    <property type="entry name" value="HTH_3"/>
    <property type="match status" value="1"/>
</dbReference>
<feature type="domain" description="HTH cro/C1-type" evidence="2">
    <location>
        <begin position="4"/>
        <end position="59"/>
    </location>
</feature>
<evidence type="ECO:0000313" key="3">
    <source>
        <dbReference type="EMBL" id="SHK61121.1"/>
    </source>
</evidence>
<dbReference type="GO" id="GO:0005829">
    <property type="term" value="C:cytosol"/>
    <property type="evidence" value="ECO:0007669"/>
    <property type="project" value="TreeGrafter"/>
</dbReference>
<reference evidence="3 4" key="1">
    <citation type="submission" date="2016-11" db="EMBL/GenBank/DDBJ databases">
        <authorList>
            <person name="Jaros S."/>
            <person name="Januszkiewicz K."/>
            <person name="Wedrychowicz H."/>
        </authorList>
    </citation>
    <scope>NUCLEOTIDE SEQUENCE [LARGE SCALE GENOMIC DNA]</scope>
    <source>
        <strain evidence="3 4">DSM 15212</strain>
    </source>
</reference>
<dbReference type="PANTHER" id="PTHR46797:SF1">
    <property type="entry name" value="METHYLPHOSPHONATE SYNTHASE"/>
    <property type="match status" value="1"/>
</dbReference>